<dbReference type="SMART" id="SM00248">
    <property type="entry name" value="ANK"/>
    <property type="match status" value="6"/>
</dbReference>
<dbReference type="PANTHER" id="PTHR24189:SF50">
    <property type="entry name" value="ANKYRIN REPEAT AND SOCS BOX PROTEIN 2"/>
    <property type="match status" value="1"/>
</dbReference>
<evidence type="ECO:0000256" key="3">
    <source>
        <dbReference type="PROSITE-ProRule" id="PRU00023"/>
    </source>
</evidence>
<name>M6FKK0_9LEPT</name>
<dbReference type="Gene3D" id="1.25.40.20">
    <property type="entry name" value="Ankyrin repeat-containing domain"/>
    <property type="match status" value="3"/>
</dbReference>
<evidence type="ECO:0000313" key="4">
    <source>
        <dbReference type="EMBL" id="EMM73288.1"/>
    </source>
</evidence>
<organism evidence="4 5">
    <name type="scientific">Leptospira weilii str. 2006001855</name>
    <dbReference type="NCBI Taxonomy" id="996804"/>
    <lineage>
        <taxon>Bacteria</taxon>
        <taxon>Pseudomonadati</taxon>
        <taxon>Spirochaetota</taxon>
        <taxon>Spirochaetia</taxon>
        <taxon>Leptospirales</taxon>
        <taxon>Leptospiraceae</taxon>
        <taxon>Leptospira</taxon>
    </lineage>
</organism>
<dbReference type="Pfam" id="PF12796">
    <property type="entry name" value="Ank_2"/>
    <property type="match status" value="2"/>
</dbReference>
<protein>
    <submittedName>
        <fullName evidence="4">Ankyrin repeat protein</fullName>
    </submittedName>
</protein>
<evidence type="ECO:0000313" key="5">
    <source>
        <dbReference type="Proteomes" id="UP000012101"/>
    </source>
</evidence>
<dbReference type="Proteomes" id="UP000012101">
    <property type="component" value="Unassembled WGS sequence"/>
</dbReference>
<reference evidence="4 5" key="1">
    <citation type="submission" date="2013-01" db="EMBL/GenBank/DDBJ databases">
        <authorList>
            <person name="Harkins D.M."/>
            <person name="Durkin A.S."/>
            <person name="Brinkac L.M."/>
            <person name="Haft D.H."/>
            <person name="Selengut J.D."/>
            <person name="Sanka R."/>
            <person name="DePew J."/>
            <person name="Purushe J."/>
            <person name="Hospenthal D.R."/>
            <person name="Murray C.K."/>
            <person name="Pimentel G."/>
            <person name="Wasfy M."/>
            <person name="Vinetz J.M."/>
            <person name="Sutton G.G."/>
            <person name="Nierman W.C."/>
            <person name="Fouts D.E."/>
        </authorList>
    </citation>
    <scope>NUCLEOTIDE SEQUENCE [LARGE SCALE GENOMIC DNA]</scope>
    <source>
        <strain evidence="4 5">2006001855</strain>
    </source>
</reference>
<dbReference type="InterPro" id="IPR002110">
    <property type="entry name" value="Ankyrin_rpt"/>
</dbReference>
<dbReference type="EMBL" id="AFJM02000029">
    <property type="protein sequence ID" value="EMM73288.1"/>
    <property type="molecule type" value="Genomic_DNA"/>
</dbReference>
<keyword evidence="2 3" id="KW-0040">ANK repeat</keyword>
<dbReference type="Pfam" id="PF13637">
    <property type="entry name" value="Ank_4"/>
    <property type="match status" value="1"/>
</dbReference>
<evidence type="ECO:0000256" key="1">
    <source>
        <dbReference type="ARBA" id="ARBA00022737"/>
    </source>
</evidence>
<dbReference type="SUPFAM" id="SSF48403">
    <property type="entry name" value="Ankyrin repeat"/>
    <property type="match status" value="1"/>
</dbReference>
<comment type="caution">
    <text evidence="4">The sequence shown here is derived from an EMBL/GenBank/DDBJ whole genome shotgun (WGS) entry which is preliminary data.</text>
</comment>
<dbReference type="AlphaFoldDB" id="M6FKK0"/>
<dbReference type="InterPro" id="IPR036770">
    <property type="entry name" value="Ankyrin_rpt-contain_sf"/>
</dbReference>
<proteinExistence type="predicted"/>
<gene>
    <name evidence="4" type="ORF">LEP1GSC038_1388</name>
</gene>
<dbReference type="PROSITE" id="PS50088">
    <property type="entry name" value="ANK_REPEAT"/>
    <property type="match status" value="1"/>
</dbReference>
<accession>M6FKK0</accession>
<dbReference type="InterPro" id="IPR050745">
    <property type="entry name" value="Multifunctional_regulatory"/>
</dbReference>
<keyword evidence="1" id="KW-0677">Repeat</keyword>
<sequence length="343" mass="39242">MNRFANRVQVLTYKAKSSKSRGFSVTSFVCAMLNQRVETIDWFLKAGVDVNQSIFYFNSPLTIAVDYKNSEFVKTLLKKGAICNTECLFRSAKSNIQIVSELIDLSNIERKDDDGNTLLMAAISRNNTKDHFPIAKYLLELKNNVNETNFDGRTALLEFLSHSSYASVCTNGGIETIIQTIRLLDLKGANFEARTQKGSRPLMFAAQCRNQVLREILKKNVSHNSEDNKGQTALFYAYYAESYYRKQDRLQNMEDLLKYGLDIDHRNHEGMTVLLRAIEQGAGYNESFDMIRILLRNGANVHVKDKKNRGVFELIETEYGGIISWDTQEKNEMRELLKQYGAK</sequence>
<evidence type="ECO:0000256" key="2">
    <source>
        <dbReference type="ARBA" id="ARBA00023043"/>
    </source>
</evidence>
<dbReference type="PANTHER" id="PTHR24189">
    <property type="entry name" value="MYOTROPHIN"/>
    <property type="match status" value="1"/>
</dbReference>
<feature type="repeat" description="ANK" evidence="3">
    <location>
        <begin position="269"/>
        <end position="306"/>
    </location>
</feature>